<comment type="caution">
    <text evidence="2">The sequence shown here is derived from an EMBL/GenBank/DDBJ whole genome shotgun (WGS) entry which is preliminary data.</text>
</comment>
<dbReference type="CDD" id="cd19095">
    <property type="entry name" value="AKR_PA4992-like"/>
    <property type="match status" value="1"/>
</dbReference>
<accession>A0A0V8GDM4</accession>
<feature type="domain" description="NADP-dependent oxidoreductase" evidence="1">
    <location>
        <begin position="15"/>
        <end position="277"/>
    </location>
</feature>
<dbReference type="Proteomes" id="UP000053797">
    <property type="component" value="Unassembled WGS sequence"/>
</dbReference>
<dbReference type="AlphaFoldDB" id="A0A0V8GDM4"/>
<evidence type="ECO:0000259" key="1">
    <source>
        <dbReference type="Pfam" id="PF00248"/>
    </source>
</evidence>
<sequence>MELRRFGTSDLLVSPLGFGAGHIGAEQMTDREAVYLLEQARDLGINLIDTARGYGLSEQRVGQFLKNRRHDVILSTKVGYDVPGAQDWTFEAVHGGIDQALQTMQTDYLDIVHLHSCSREVLAQGDVIEALEQAKQAGKVRVIAYSGDREDLTYAIETNRFDSFQTSFNLFDQRVDEVLPTLLDHGVIAKRPIGNAPWRFAERPVGQYVEPYWERAQQLAYPLEESSWLETALRFTVFEPGITTAIIGTSRPEHLALNQQLIERGPLPVDRVARLKERFAECDATFGYLSQT</sequence>
<evidence type="ECO:0000313" key="3">
    <source>
        <dbReference type="EMBL" id="KTR25517.1"/>
    </source>
</evidence>
<dbReference type="Proteomes" id="UP000072605">
    <property type="component" value="Unassembled WGS sequence"/>
</dbReference>
<protein>
    <submittedName>
        <fullName evidence="2">Aldo/keto reductase</fullName>
    </submittedName>
</protein>
<dbReference type="SUPFAM" id="SSF51430">
    <property type="entry name" value="NAD(P)-linked oxidoreductase"/>
    <property type="match status" value="1"/>
</dbReference>
<dbReference type="InterPro" id="IPR053135">
    <property type="entry name" value="AKR2_Oxidoreductase"/>
</dbReference>
<dbReference type="PANTHER" id="PTHR43312:SF1">
    <property type="entry name" value="NADP-DEPENDENT OXIDOREDUCTASE DOMAIN-CONTAINING PROTEIN"/>
    <property type="match status" value="1"/>
</dbReference>
<reference evidence="3 5" key="2">
    <citation type="journal article" date="2016" name="Front. Microbiol.">
        <title>Genomic Resource of Rice Seed Associated Bacteria.</title>
        <authorList>
            <person name="Midha S."/>
            <person name="Bansal K."/>
            <person name="Sharma S."/>
            <person name="Kumar N."/>
            <person name="Patil P.P."/>
            <person name="Chaudhry V."/>
            <person name="Patil P.B."/>
        </authorList>
    </citation>
    <scope>NUCLEOTIDE SEQUENCE [LARGE SCALE GENOMIC DNA]</scope>
    <source>
        <strain evidence="3 5">RSA11</strain>
    </source>
</reference>
<dbReference type="RefSeq" id="WP_058265783.1">
    <property type="nucleotide sequence ID" value="NZ_FMYN01000005.1"/>
</dbReference>
<dbReference type="OrthoDB" id="9773828at2"/>
<proteinExistence type="predicted"/>
<gene>
    <name evidence="2" type="ORF">AS033_13850</name>
    <name evidence="3" type="ORF">RSA11_14955</name>
</gene>
<dbReference type="PANTHER" id="PTHR43312">
    <property type="entry name" value="D-THREO-ALDOSE 1-DEHYDROGENASE"/>
    <property type="match status" value="1"/>
</dbReference>
<evidence type="ECO:0000313" key="2">
    <source>
        <dbReference type="EMBL" id="KSU48214.1"/>
    </source>
</evidence>
<evidence type="ECO:0000313" key="5">
    <source>
        <dbReference type="Proteomes" id="UP000072605"/>
    </source>
</evidence>
<dbReference type="InterPro" id="IPR036812">
    <property type="entry name" value="NAD(P)_OxRdtase_dom_sf"/>
</dbReference>
<name>A0A0V8GDM4_9BACL</name>
<organism evidence="2 4">
    <name type="scientific">Exiguobacterium indicum</name>
    <dbReference type="NCBI Taxonomy" id="296995"/>
    <lineage>
        <taxon>Bacteria</taxon>
        <taxon>Bacillati</taxon>
        <taxon>Bacillota</taxon>
        <taxon>Bacilli</taxon>
        <taxon>Bacillales</taxon>
        <taxon>Bacillales Family XII. Incertae Sedis</taxon>
        <taxon>Exiguobacterium</taxon>
    </lineage>
</organism>
<reference evidence="2 4" key="1">
    <citation type="journal article" date="2015" name="Int. J. Syst. Evol. Microbiol.">
        <title>Exiguobacterium enclense sp. nov., isolated from sediment.</title>
        <authorList>
            <person name="Dastager S.G."/>
            <person name="Mawlankar R."/>
            <person name="Sonalkar V.V."/>
            <person name="Thorat M.N."/>
            <person name="Mual P."/>
            <person name="Verma A."/>
            <person name="Krishnamurthi S."/>
            <person name="Tang S.K."/>
            <person name="Li W.J."/>
        </authorList>
    </citation>
    <scope>NUCLEOTIDE SEQUENCE [LARGE SCALE GENOMIC DNA]</scope>
    <source>
        <strain evidence="2 4">NIO-1109</strain>
    </source>
</reference>
<dbReference type="InterPro" id="IPR023210">
    <property type="entry name" value="NADP_OxRdtase_dom"/>
</dbReference>
<dbReference type="EMBL" id="LNQL01000005">
    <property type="protein sequence ID" value="KSU48214.1"/>
    <property type="molecule type" value="Genomic_DNA"/>
</dbReference>
<dbReference type="Gene3D" id="3.20.20.100">
    <property type="entry name" value="NADP-dependent oxidoreductase domain"/>
    <property type="match status" value="1"/>
</dbReference>
<dbReference type="Pfam" id="PF00248">
    <property type="entry name" value="Aldo_ket_red"/>
    <property type="match status" value="1"/>
</dbReference>
<evidence type="ECO:0000313" key="4">
    <source>
        <dbReference type="Proteomes" id="UP000053797"/>
    </source>
</evidence>
<dbReference type="EMBL" id="LDQV01000036">
    <property type="protein sequence ID" value="KTR25517.1"/>
    <property type="molecule type" value="Genomic_DNA"/>
</dbReference>